<name>A0A1I1E9K2_9LACT</name>
<dbReference type="RefSeq" id="WP_091527712.1">
    <property type="nucleotide sequence ID" value="NZ_FOLT01000001.1"/>
</dbReference>
<dbReference type="AlphaFoldDB" id="A0A1I1E9K2"/>
<evidence type="ECO:0000259" key="3">
    <source>
        <dbReference type="Pfam" id="PF07261"/>
    </source>
</evidence>
<feature type="compositionally biased region" description="Basic residues" evidence="2">
    <location>
        <begin position="453"/>
        <end position="465"/>
    </location>
</feature>
<evidence type="ECO:0000256" key="2">
    <source>
        <dbReference type="SAM" id="MobiDB-lite"/>
    </source>
</evidence>
<keyword evidence="5" id="KW-0067">ATP-binding</keyword>
<protein>
    <submittedName>
        <fullName evidence="5">Replicative DNA helicase loader DnaB</fullName>
    </submittedName>
</protein>
<dbReference type="GO" id="GO:0004386">
    <property type="term" value="F:helicase activity"/>
    <property type="evidence" value="ECO:0007669"/>
    <property type="project" value="UniProtKB-KW"/>
</dbReference>
<keyword evidence="5" id="KW-0547">Nucleotide-binding</keyword>
<feature type="domain" description="Replicative helicase loading/DNA remodeling protein DnaB N-terminal winged helix" evidence="4">
    <location>
        <begin position="9"/>
        <end position="226"/>
    </location>
</feature>
<keyword evidence="6" id="KW-1185">Reference proteome</keyword>
<evidence type="ECO:0000313" key="5">
    <source>
        <dbReference type="EMBL" id="SFB83784.1"/>
    </source>
</evidence>
<dbReference type="STRING" id="753702.SAMN04488102_10152"/>
<evidence type="ECO:0000313" key="6">
    <source>
        <dbReference type="Proteomes" id="UP000199612"/>
    </source>
</evidence>
<dbReference type="Pfam" id="PF25888">
    <property type="entry name" value="WHD_DnaB"/>
    <property type="match status" value="1"/>
</dbReference>
<keyword evidence="5" id="KW-0347">Helicase</keyword>
<keyword evidence="5" id="KW-0378">Hydrolase</keyword>
<feature type="compositionally biased region" description="Low complexity" evidence="2">
    <location>
        <begin position="403"/>
        <end position="422"/>
    </location>
</feature>
<dbReference type="EMBL" id="FOLT01000001">
    <property type="protein sequence ID" value="SFB83784.1"/>
    <property type="molecule type" value="Genomic_DNA"/>
</dbReference>
<proteinExistence type="inferred from homology"/>
<dbReference type="InterPro" id="IPR058660">
    <property type="entry name" value="WHD_DnaB"/>
</dbReference>
<evidence type="ECO:0000256" key="1">
    <source>
        <dbReference type="ARBA" id="ARBA00093462"/>
    </source>
</evidence>
<organism evidence="5 6">
    <name type="scientific">Alkalibacterium subtropicum</name>
    <dbReference type="NCBI Taxonomy" id="753702"/>
    <lineage>
        <taxon>Bacteria</taxon>
        <taxon>Bacillati</taxon>
        <taxon>Bacillota</taxon>
        <taxon>Bacilli</taxon>
        <taxon>Lactobacillales</taxon>
        <taxon>Carnobacteriaceae</taxon>
        <taxon>Alkalibacterium</taxon>
    </lineage>
</organism>
<reference evidence="6" key="1">
    <citation type="submission" date="2016-10" db="EMBL/GenBank/DDBJ databases">
        <authorList>
            <person name="Varghese N."/>
            <person name="Submissions S."/>
        </authorList>
    </citation>
    <scope>NUCLEOTIDE SEQUENCE [LARGE SCALE GENOMIC DNA]</scope>
    <source>
        <strain evidence="6">DSM 23664</strain>
    </source>
</reference>
<dbReference type="InterPro" id="IPR006343">
    <property type="entry name" value="DnaB/C_C"/>
</dbReference>
<feature type="domain" description="DnaB/C C-terminal" evidence="3">
    <location>
        <begin position="316"/>
        <end position="388"/>
    </location>
</feature>
<evidence type="ECO:0000259" key="4">
    <source>
        <dbReference type="Pfam" id="PF25888"/>
    </source>
</evidence>
<gene>
    <name evidence="5" type="ORF">SAMN04488102_10152</name>
</gene>
<comment type="similarity">
    <text evidence="1">Belongs to the DnaB/DnaD family.</text>
</comment>
<sequence>MSYPWKNLRPKDSLILTKTDILSDLNVSTVLSLYQPLMGVQAASLYLLIKEYLDTSEVRELTLSDVLAQLDIGLREYYESRIKLEAYGLLKVYKHKEDEETYLLNIEAPLHPKQFFQDTMLRMLLTEKLGERLVSELKKKYIKTAHLTERYKEITKSFHEVVHFNMGNYTETFNTVDMPSQSTKRSPMDDVLKDSDFDWDFFISGLNKHFISTRSLTPDITKLIETFHSIYAINELDMQKFVMESADITSGEVSEKNLTRIIHNHFLGKSKQFKPEPESALDDKKRMQELTAKGFKPEEIEIVLHAEKTQPYAYLKSIKQQKGGYVTSNETWLLKELVEQAPLSTAVINILMNYILVVKNAPMLEKNLASKIANDWAQNKVSSPEEAMLKVKELYDSVRDNNSQKQSRPKSSYKSSYKSSASSRKETLPSWAKEAQQTDERLSVEEEEAFREKLRKIRKQRSGDQ</sequence>
<feature type="region of interest" description="Disordered" evidence="2">
    <location>
        <begin position="398"/>
        <end position="465"/>
    </location>
</feature>
<dbReference type="Proteomes" id="UP000199612">
    <property type="component" value="Unassembled WGS sequence"/>
</dbReference>
<dbReference type="Pfam" id="PF07261">
    <property type="entry name" value="DnaB_2"/>
    <property type="match status" value="1"/>
</dbReference>
<dbReference type="OrthoDB" id="2082007at2"/>
<accession>A0A1I1E9K2</accession>